<evidence type="ECO:0000313" key="3">
    <source>
        <dbReference type="Proteomes" id="UP000316993"/>
    </source>
</evidence>
<comment type="caution">
    <text evidence="2">The sequence shown here is derived from an EMBL/GenBank/DDBJ whole genome shotgun (WGS) entry which is preliminary data.</text>
</comment>
<dbReference type="Proteomes" id="UP000316993">
    <property type="component" value="Unassembled WGS sequence"/>
</dbReference>
<evidence type="ECO:0000313" key="2">
    <source>
        <dbReference type="EMBL" id="TQN03329.1"/>
    </source>
</evidence>
<proteinExistence type="predicted"/>
<feature type="transmembrane region" description="Helical" evidence="1">
    <location>
        <begin position="6"/>
        <end position="24"/>
    </location>
</feature>
<dbReference type="RefSeq" id="WP_167336940.1">
    <property type="nucleotide sequence ID" value="NZ_CP117193.1"/>
</dbReference>
<dbReference type="AlphaFoldDB" id="A0A543L7K7"/>
<accession>A0A543L7K7</accession>
<organism evidence="2 3">
    <name type="scientific">Acidovorax temperans</name>
    <dbReference type="NCBI Taxonomy" id="80878"/>
    <lineage>
        <taxon>Bacteria</taxon>
        <taxon>Pseudomonadati</taxon>
        <taxon>Pseudomonadota</taxon>
        <taxon>Betaproteobacteria</taxon>
        <taxon>Burkholderiales</taxon>
        <taxon>Comamonadaceae</taxon>
        <taxon>Acidovorax</taxon>
    </lineage>
</organism>
<reference evidence="2 3" key="1">
    <citation type="submission" date="2019-06" db="EMBL/GenBank/DDBJ databases">
        <title>Genomic Encyclopedia of Archaeal and Bacterial Type Strains, Phase II (KMG-II): from individual species to whole genera.</title>
        <authorList>
            <person name="Goeker M."/>
        </authorList>
    </citation>
    <scope>NUCLEOTIDE SEQUENCE [LARGE SCALE GENOMIC DNA]</scope>
    <source>
        <strain evidence="2 3">DSM 7270</strain>
    </source>
</reference>
<keyword evidence="1" id="KW-1133">Transmembrane helix</keyword>
<protein>
    <submittedName>
        <fullName evidence="2">Uncharacterized protein</fullName>
    </submittedName>
</protein>
<dbReference type="EMBL" id="VFPV01000002">
    <property type="protein sequence ID" value="TQN03329.1"/>
    <property type="molecule type" value="Genomic_DNA"/>
</dbReference>
<keyword evidence="1" id="KW-0812">Transmembrane</keyword>
<evidence type="ECO:0000256" key="1">
    <source>
        <dbReference type="SAM" id="Phobius"/>
    </source>
</evidence>
<sequence length="47" mass="5192">MWSDPGLWIALGVSALFIVVGVVMHRVFTNILKQGSEEPDKKAANHE</sequence>
<name>A0A543L7K7_9BURK</name>
<keyword evidence="1" id="KW-0472">Membrane</keyword>
<gene>
    <name evidence="2" type="ORF">BDD18_1999</name>
</gene>